<accession>A0ABP0GAB1</accession>
<dbReference type="Gene3D" id="3.30.70.330">
    <property type="match status" value="1"/>
</dbReference>
<dbReference type="PROSITE" id="PS50102">
    <property type="entry name" value="RRM"/>
    <property type="match status" value="1"/>
</dbReference>
<feature type="domain" description="RRM" evidence="2">
    <location>
        <begin position="40"/>
        <end position="119"/>
    </location>
</feature>
<reference evidence="3 4" key="1">
    <citation type="submission" date="2024-02" db="EMBL/GenBank/DDBJ databases">
        <authorList>
            <person name="Daric V."/>
            <person name="Darras S."/>
        </authorList>
    </citation>
    <scope>NUCLEOTIDE SEQUENCE [LARGE SCALE GENOMIC DNA]</scope>
</reference>
<dbReference type="EMBL" id="CAWYQH010000106">
    <property type="protein sequence ID" value="CAK8687858.1"/>
    <property type="molecule type" value="Genomic_DNA"/>
</dbReference>
<evidence type="ECO:0000313" key="3">
    <source>
        <dbReference type="EMBL" id="CAK8687858.1"/>
    </source>
</evidence>
<proteinExistence type="predicted"/>
<protein>
    <recommendedName>
        <fullName evidence="2">RRM domain-containing protein</fullName>
    </recommendedName>
</protein>
<evidence type="ECO:0000256" key="1">
    <source>
        <dbReference type="PROSITE-ProRule" id="PRU00176"/>
    </source>
</evidence>
<dbReference type="Proteomes" id="UP001642483">
    <property type="component" value="Unassembled WGS sequence"/>
</dbReference>
<evidence type="ECO:0000259" key="2">
    <source>
        <dbReference type="PROSITE" id="PS50102"/>
    </source>
</evidence>
<comment type="caution">
    <text evidence="3">The sequence shown here is derived from an EMBL/GenBank/DDBJ whole genome shotgun (WGS) entry which is preliminary data.</text>
</comment>
<keyword evidence="4" id="KW-1185">Reference proteome</keyword>
<dbReference type="InterPro" id="IPR000504">
    <property type="entry name" value="RRM_dom"/>
</dbReference>
<dbReference type="InterPro" id="IPR012677">
    <property type="entry name" value="Nucleotide-bd_a/b_plait_sf"/>
</dbReference>
<name>A0ABP0GAB1_CLALP</name>
<dbReference type="InterPro" id="IPR035979">
    <property type="entry name" value="RBD_domain_sf"/>
</dbReference>
<sequence length="259" mass="28932">MEGKLLEKLCLRENGFSVTSISTTNFDPQPINEKSHFVQNRIFVGNFPSSATHKDVSNVFRPFGEILQTNIVDKPKFTTRYGFVTFRTIEAADVVLSLYARGRQFVVKGFPVSINRAVFKPRKQLLVNKLLRCPNTGYYKCVMDMGGDKVTAEFVNGTVYFKPFLGANLKKCDYSDLVVCQQKSCGLPVSCAFPFANAGNLQMQLPMPQIYSIPNSQMVAPKPMTPVSGVHLPPTHVRSNMMSMPPVVRFAPPQLQVIQ</sequence>
<organism evidence="3 4">
    <name type="scientific">Clavelina lepadiformis</name>
    <name type="common">Light-bulb sea squirt</name>
    <name type="synonym">Ascidia lepadiformis</name>
    <dbReference type="NCBI Taxonomy" id="159417"/>
    <lineage>
        <taxon>Eukaryota</taxon>
        <taxon>Metazoa</taxon>
        <taxon>Chordata</taxon>
        <taxon>Tunicata</taxon>
        <taxon>Ascidiacea</taxon>
        <taxon>Aplousobranchia</taxon>
        <taxon>Clavelinidae</taxon>
        <taxon>Clavelina</taxon>
    </lineage>
</organism>
<evidence type="ECO:0000313" key="4">
    <source>
        <dbReference type="Proteomes" id="UP001642483"/>
    </source>
</evidence>
<keyword evidence="1" id="KW-0694">RNA-binding</keyword>
<dbReference type="Pfam" id="PF00076">
    <property type="entry name" value="RRM_1"/>
    <property type="match status" value="1"/>
</dbReference>
<dbReference type="SMART" id="SM00360">
    <property type="entry name" value="RRM"/>
    <property type="match status" value="1"/>
</dbReference>
<gene>
    <name evidence="3" type="ORF">CVLEPA_LOCUS19911</name>
</gene>
<dbReference type="CDD" id="cd00590">
    <property type="entry name" value="RRM_SF"/>
    <property type="match status" value="1"/>
</dbReference>
<dbReference type="SUPFAM" id="SSF54928">
    <property type="entry name" value="RNA-binding domain, RBD"/>
    <property type="match status" value="1"/>
</dbReference>